<organism evidence="3 4">
    <name type="scientific">Drechslerella stenobrocha 248</name>
    <dbReference type="NCBI Taxonomy" id="1043628"/>
    <lineage>
        <taxon>Eukaryota</taxon>
        <taxon>Fungi</taxon>
        <taxon>Dikarya</taxon>
        <taxon>Ascomycota</taxon>
        <taxon>Pezizomycotina</taxon>
        <taxon>Orbiliomycetes</taxon>
        <taxon>Orbiliales</taxon>
        <taxon>Orbiliaceae</taxon>
        <taxon>Drechslerella</taxon>
    </lineage>
</organism>
<gene>
    <name evidence="3" type="ORF">DRE_04176</name>
</gene>
<name>W7HTI3_9PEZI</name>
<accession>W7HTI3</accession>
<feature type="region of interest" description="Disordered" evidence="1">
    <location>
        <begin position="1"/>
        <end position="28"/>
    </location>
</feature>
<keyword evidence="2" id="KW-0472">Membrane</keyword>
<dbReference type="AlphaFoldDB" id="W7HTI3"/>
<protein>
    <submittedName>
        <fullName evidence="3">Uncharacterized protein</fullName>
    </submittedName>
</protein>
<feature type="transmembrane region" description="Helical" evidence="2">
    <location>
        <begin position="107"/>
        <end position="133"/>
    </location>
</feature>
<evidence type="ECO:0000313" key="4">
    <source>
        <dbReference type="Proteomes" id="UP000024837"/>
    </source>
</evidence>
<dbReference type="EMBL" id="KI966416">
    <property type="protein sequence ID" value="EWC46689.1"/>
    <property type="molecule type" value="Genomic_DNA"/>
</dbReference>
<keyword evidence="2" id="KW-1133">Transmembrane helix</keyword>
<dbReference type="Proteomes" id="UP000024837">
    <property type="component" value="Unassembled WGS sequence"/>
</dbReference>
<dbReference type="HOGENOM" id="CLU_1740495_0_0_1"/>
<proteinExistence type="predicted"/>
<evidence type="ECO:0000313" key="3">
    <source>
        <dbReference type="EMBL" id="EWC46689.1"/>
    </source>
</evidence>
<keyword evidence="2" id="KW-0812">Transmembrane</keyword>
<feature type="transmembrane region" description="Helical" evidence="2">
    <location>
        <begin position="43"/>
        <end position="72"/>
    </location>
</feature>
<reference evidence="3 4" key="1">
    <citation type="submission" date="2013-05" db="EMBL/GenBank/DDBJ databases">
        <title>Drechslerella stenobrocha genome reveals carnivorous origination and mechanical trapping mechanism of predatory fungi.</title>
        <authorList>
            <person name="Liu X."/>
            <person name="Zhang W."/>
            <person name="Liu K."/>
        </authorList>
    </citation>
    <scope>NUCLEOTIDE SEQUENCE [LARGE SCALE GENOMIC DNA]</scope>
    <source>
        <strain evidence="3 4">248</strain>
    </source>
</reference>
<evidence type="ECO:0000256" key="2">
    <source>
        <dbReference type="SAM" id="Phobius"/>
    </source>
</evidence>
<sequence length="150" mass="16632">MSSPPRHLQQVRDGVSGHAYSPQPEEGESKTRGLWRYVKNHKLGVFCIFLKGLTIAVPLLHMFAWCVACIILGKKSDQVLAGIIEEAKLRDSTSLDLRVARSMFKSWTFNAVSLGLECLCALLASAGMVFNWVTDFNGLGPLDLRAFQVH</sequence>
<evidence type="ECO:0000256" key="1">
    <source>
        <dbReference type="SAM" id="MobiDB-lite"/>
    </source>
</evidence>
<keyword evidence="4" id="KW-1185">Reference proteome</keyword>